<accession>A0A3P7JRV8</accession>
<protein>
    <submittedName>
        <fullName evidence="1">Uncharacterized protein</fullName>
    </submittedName>
</protein>
<organism evidence="1 2">
    <name type="scientific">Strongylus vulgaris</name>
    <name type="common">Blood worm</name>
    <dbReference type="NCBI Taxonomy" id="40348"/>
    <lineage>
        <taxon>Eukaryota</taxon>
        <taxon>Metazoa</taxon>
        <taxon>Ecdysozoa</taxon>
        <taxon>Nematoda</taxon>
        <taxon>Chromadorea</taxon>
        <taxon>Rhabditida</taxon>
        <taxon>Rhabditina</taxon>
        <taxon>Rhabditomorpha</taxon>
        <taxon>Strongyloidea</taxon>
        <taxon>Strongylidae</taxon>
        <taxon>Strongylus</taxon>
    </lineage>
</organism>
<name>A0A3P7JRV8_STRVU</name>
<evidence type="ECO:0000313" key="1">
    <source>
        <dbReference type="EMBL" id="VDM83703.1"/>
    </source>
</evidence>
<reference evidence="1 2" key="1">
    <citation type="submission" date="2018-11" db="EMBL/GenBank/DDBJ databases">
        <authorList>
            <consortium name="Pathogen Informatics"/>
        </authorList>
    </citation>
    <scope>NUCLEOTIDE SEQUENCE [LARGE SCALE GENOMIC DNA]</scope>
</reference>
<dbReference type="EMBL" id="UYYB01124753">
    <property type="protein sequence ID" value="VDM83703.1"/>
    <property type="molecule type" value="Genomic_DNA"/>
</dbReference>
<proteinExistence type="predicted"/>
<gene>
    <name evidence="1" type="ORF">SVUK_LOCUS18701</name>
</gene>
<keyword evidence="2" id="KW-1185">Reference proteome</keyword>
<sequence>MVTRLTGVMEHRSLDPMIPKLFVSQRPNRSQKMSTGIPIRCIAIQC</sequence>
<evidence type="ECO:0000313" key="2">
    <source>
        <dbReference type="Proteomes" id="UP000270094"/>
    </source>
</evidence>
<dbReference type="Proteomes" id="UP000270094">
    <property type="component" value="Unassembled WGS sequence"/>
</dbReference>
<dbReference type="AlphaFoldDB" id="A0A3P7JRV8"/>